<dbReference type="GO" id="GO:0009982">
    <property type="term" value="F:pseudouridine synthase activity"/>
    <property type="evidence" value="ECO:0007669"/>
    <property type="project" value="InterPro"/>
</dbReference>
<evidence type="ECO:0000313" key="4">
    <source>
        <dbReference type="Proteomes" id="UP000436006"/>
    </source>
</evidence>
<protein>
    <submittedName>
        <fullName evidence="3">Pseudouridylate synthase</fullName>
    </submittedName>
</protein>
<dbReference type="EMBL" id="WPIN01000006">
    <property type="protein sequence ID" value="MVM32060.1"/>
    <property type="molecule type" value="Genomic_DNA"/>
</dbReference>
<dbReference type="Pfam" id="PF00849">
    <property type="entry name" value="PseudoU_synth_2"/>
    <property type="match status" value="1"/>
</dbReference>
<gene>
    <name evidence="3" type="ORF">GO755_18565</name>
</gene>
<name>A0A7K1SE35_9BACT</name>
<feature type="domain" description="Pseudouridine synthase RsuA/RluA-like" evidence="2">
    <location>
        <begin position="19"/>
        <end position="169"/>
    </location>
</feature>
<evidence type="ECO:0000259" key="2">
    <source>
        <dbReference type="Pfam" id="PF00849"/>
    </source>
</evidence>
<comment type="caution">
    <text evidence="3">The sequence shown here is derived from an EMBL/GenBank/DDBJ whole genome shotgun (WGS) entry which is preliminary data.</text>
</comment>
<dbReference type="InterPro" id="IPR050188">
    <property type="entry name" value="RluA_PseudoU_synthase"/>
</dbReference>
<dbReference type="PANTHER" id="PTHR21600:SF56">
    <property type="entry name" value="TRNA PSEUDOURIDINE SYNTHASE C"/>
    <property type="match status" value="1"/>
</dbReference>
<reference evidence="3 4" key="1">
    <citation type="submission" date="2019-12" db="EMBL/GenBank/DDBJ databases">
        <title>Spirosoma sp. HMF4905 genome sequencing and assembly.</title>
        <authorList>
            <person name="Kang H."/>
            <person name="Cha I."/>
            <person name="Kim H."/>
            <person name="Joh K."/>
        </authorList>
    </citation>
    <scope>NUCLEOTIDE SEQUENCE [LARGE SCALE GENOMIC DNA]</scope>
    <source>
        <strain evidence="3 4">HMF4905</strain>
    </source>
</reference>
<proteinExistence type="predicted"/>
<dbReference type="SUPFAM" id="SSF55120">
    <property type="entry name" value="Pseudouridine synthase"/>
    <property type="match status" value="1"/>
</dbReference>
<dbReference type="Proteomes" id="UP000436006">
    <property type="component" value="Unassembled WGS sequence"/>
</dbReference>
<organism evidence="3 4">
    <name type="scientific">Spirosoma arboris</name>
    <dbReference type="NCBI Taxonomy" id="2682092"/>
    <lineage>
        <taxon>Bacteria</taxon>
        <taxon>Pseudomonadati</taxon>
        <taxon>Bacteroidota</taxon>
        <taxon>Cytophagia</taxon>
        <taxon>Cytophagales</taxon>
        <taxon>Cytophagaceae</taxon>
        <taxon>Spirosoma</taxon>
    </lineage>
</organism>
<dbReference type="Gene3D" id="3.30.2350.10">
    <property type="entry name" value="Pseudouridine synthase"/>
    <property type="match status" value="1"/>
</dbReference>
<dbReference type="AlphaFoldDB" id="A0A7K1SE35"/>
<sequence length="241" mass="27469">MNSSPDTAPLLTILYQSADLVAINKPHGLLVHRSPIASNASEFAVQILRDQLGHRVYPVHRLDRKTGGVLLFALTESMNSLMQQQFMEGGVDKSYLAIVRGFTPDEQTIDYALRNDETGVFQDAVTHIKTLQRTEIPLPFGKHATSRYSLVELTPDTGRMHQLRKHMAHILHPIIGDRPHGCNKQNKLFKEHFEMNTMLLHARQLKFTHPITEERITIIAPFQTEFERMLGELFREASPVK</sequence>
<dbReference type="RefSeq" id="WP_157586746.1">
    <property type="nucleotide sequence ID" value="NZ_WPIN01000006.1"/>
</dbReference>
<evidence type="ECO:0000313" key="3">
    <source>
        <dbReference type="EMBL" id="MVM32060.1"/>
    </source>
</evidence>
<dbReference type="PANTHER" id="PTHR21600">
    <property type="entry name" value="MITOCHONDRIAL RNA PSEUDOURIDINE SYNTHASE"/>
    <property type="match status" value="1"/>
</dbReference>
<dbReference type="GO" id="GO:0000455">
    <property type="term" value="P:enzyme-directed rRNA pseudouridine synthesis"/>
    <property type="evidence" value="ECO:0007669"/>
    <property type="project" value="TreeGrafter"/>
</dbReference>
<dbReference type="InterPro" id="IPR020103">
    <property type="entry name" value="PsdUridine_synth_cat_dom_sf"/>
</dbReference>
<keyword evidence="1" id="KW-0413">Isomerase</keyword>
<dbReference type="GO" id="GO:0140098">
    <property type="term" value="F:catalytic activity, acting on RNA"/>
    <property type="evidence" value="ECO:0007669"/>
    <property type="project" value="UniProtKB-ARBA"/>
</dbReference>
<dbReference type="GO" id="GO:0003723">
    <property type="term" value="F:RNA binding"/>
    <property type="evidence" value="ECO:0007669"/>
    <property type="project" value="InterPro"/>
</dbReference>
<dbReference type="InterPro" id="IPR006145">
    <property type="entry name" value="PsdUridine_synth_RsuA/RluA"/>
</dbReference>
<accession>A0A7K1SE35</accession>
<keyword evidence="4" id="KW-1185">Reference proteome</keyword>
<evidence type="ECO:0000256" key="1">
    <source>
        <dbReference type="ARBA" id="ARBA00023235"/>
    </source>
</evidence>